<protein>
    <recommendedName>
        <fullName evidence="3">SCP2 domain-containing protein</fullName>
    </recommendedName>
</protein>
<reference evidence="1 2" key="1">
    <citation type="submission" date="2024-01" db="EMBL/GenBank/DDBJ databases">
        <title>Multi-omics insights into the function and evolution of sodium benzoate biodegradation pathways in Benzoatithermus flavus gen. nov., sp. nov. from hot spring.</title>
        <authorList>
            <person name="Hu C.-J."/>
            <person name="Li W.-J."/>
        </authorList>
    </citation>
    <scope>NUCLEOTIDE SEQUENCE [LARGE SCALE GENOMIC DNA]</scope>
    <source>
        <strain evidence="1 2">SYSU G07066</strain>
    </source>
</reference>
<dbReference type="RefSeq" id="WP_418160188.1">
    <property type="nucleotide sequence ID" value="NZ_JBBLZC010000014.1"/>
</dbReference>
<sequence>MNVVHGSLSSLPDRVSGQLWARLPTRTLGQGGRIGRLAICFEGGEGGFLSITVAAKGDRFTLRLQIVEIRPIGDGEQDPRLGQIVIDGRTVRFGLATSEWRKASGTTLTTLATCNYDALVQALLNGRELEVRLDGRRFTVGLDSLRRLLADALREVCDPERLPLSRWLAG</sequence>
<dbReference type="Proteomes" id="UP001375743">
    <property type="component" value="Unassembled WGS sequence"/>
</dbReference>
<evidence type="ECO:0000313" key="1">
    <source>
        <dbReference type="EMBL" id="MEK0084337.1"/>
    </source>
</evidence>
<evidence type="ECO:0000313" key="2">
    <source>
        <dbReference type="Proteomes" id="UP001375743"/>
    </source>
</evidence>
<dbReference type="EMBL" id="JBBLZC010000014">
    <property type="protein sequence ID" value="MEK0084337.1"/>
    <property type="molecule type" value="Genomic_DNA"/>
</dbReference>
<evidence type="ECO:0008006" key="3">
    <source>
        <dbReference type="Google" id="ProtNLM"/>
    </source>
</evidence>
<keyword evidence="2" id="KW-1185">Reference proteome</keyword>
<proteinExistence type="predicted"/>
<name>A0ABU8XT01_9PROT</name>
<organism evidence="1 2">
    <name type="scientific">Benzoatithermus flavus</name>
    <dbReference type="NCBI Taxonomy" id="3108223"/>
    <lineage>
        <taxon>Bacteria</taxon>
        <taxon>Pseudomonadati</taxon>
        <taxon>Pseudomonadota</taxon>
        <taxon>Alphaproteobacteria</taxon>
        <taxon>Geminicoccales</taxon>
        <taxon>Geminicoccaceae</taxon>
        <taxon>Benzoatithermus</taxon>
    </lineage>
</organism>
<comment type="caution">
    <text evidence="1">The sequence shown here is derived from an EMBL/GenBank/DDBJ whole genome shotgun (WGS) entry which is preliminary data.</text>
</comment>
<accession>A0ABU8XT01</accession>
<gene>
    <name evidence="1" type="ORF">U1T56_14360</name>
</gene>